<dbReference type="InterPro" id="IPR005821">
    <property type="entry name" value="Ion_trans_dom"/>
</dbReference>
<sequence length="333" mass="37197">MEAISAKEGFPGSPEGAGEAIAVGVEGEDAEDKAVLKDDSVSDSSEASDLKPILDVRERLRQVMTSTAFQWTVVALVLLDSGLVIGELLLELGSHGTHTLAPWILHILSLTLLAVFTLEIALKLFAYRLEFFSHKAEVFDAIVVLVALCLDAVYLHADDARIGTGLIIILRIWRVVRIQNAMMLQVKHVADKKLKEERQRRLAVEEEHRRLLEYASTLKEKLREHDIDFEEDTPARRLFEKCASLSTLTLCLCSTHFRRIPIGKEHTVELLGNGGATLKTRVFPLMLNVWDSKHFQDAFRSALTGTMFEKGNRSICSNYLLSGAGKCFCDHLK</sequence>
<evidence type="ECO:0000256" key="10">
    <source>
        <dbReference type="ARBA" id="ARBA00023136"/>
    </source>
</evidence>
<dbReference type="EMBL" id="QCYY01003408">
    <property type="protein sequence ID" value="ROT63625.1"/>
    <property type="molecule type" value="Genomic_DNA"/>
</dbReference>
<dbReference type="AlphaFoldDB" id="A0A423SHI0"/>
<evidence type="ECO:0000256" key="14">
    <source>
        <dbReference type="SAM" id="Phobius"/>
    </source>
</evidence>
<evidence type="ECO:0000256" key="7">
    <source>
        <dbReference type="ARBA" id="ARBA00022989"/>
    </source>
</evidence>
<dbReference type="InterPro" id="IPR027359">
    <property type="entry name" value="Volt_channel_dom_sf"/>
</dbReference>
<evidence type="ECO:0000256" key="9">
    <source>
        <dbReference type="ARBA" id="ARBA00023065"/>
    </source>
</evidence>
<dbReference type="OrthoDB" id="427456at2759"/>
<feature type="transmembrane region" description="Helical" evidence="14">
    <location>
        <begin position="68"/>
        <end position="90"/>
    </location>
</feature>
<feature type="region of interest" description="Disordered" evidence="13">
    <location>
        <begin position="1"/>
        <end position="46"/>
    </location>
</feature>
<dbReference type="SUPFAM" id="SSF81324">
    <property type="entry name" value="Voltage-gated potassium channels"/>
    <property type="match status" value="1"/>
</dbReference>
<evidence type="ECO:0000256" key="13">
    <source>
        <dbReference type="SAM" id="MobiDB-lite"/>
    </source>
</evidence>
<evidence type="ECO:0000256" key="8">
    <source>
        <dbReference type="ARBA" id="ARBA00023054"/>
    </source>
</evidence>
<evidence type="ECO:0000256" key="3">
    <source>
        <dbReference type="ARBA" id="ARBA00022448"/>
    </source>
</evidence>
<feature type="compositionally biased region" description="Low complexity" evidence="13">
    <location>
        <begin position="16"/>
        <end position="25"/>
    </location>
</feature>
<keyword evidence="10 14" id="KW-0472">Membrane</keyword>
<evidence type="ECO:0000256" key="11">
    <source>
        <dbReference type="ARBA" id="ARBA00023303"/>
    </source>
</evidence>
<evidence type="ECO:0000256" key="2">
    <source>
        <dbReference type="ARBA" id="ARBA00015897"/>
    </source>
</evidence>
<keyword evidence="8" id="KW-0175">Coiled coil</keyword>
<dbReference type="Proteomes" id="UP000283509">
    <property type="component" value="Unassembled WGS sequence"/>
</dbReference>
<name>A0A423SHI0_PENVA</name>
<evidence type="ECO:0000256" key="4">
    <source>
        <dbReference type="ARBA" id="ARBA00022475"/>
    </source>
</evidence>
<evidence type="ECO:0000256" key="5">
    <source>
        <dbReference type="ARBA" id="ARBA00022692"/>
    </source>
</evidence>
<evidence type="ECO:0000256" key="1">
    <source>
        <dbReference type="ARBA" id="ARBA00004651"/>
    </source>
</evidence>
<keyword evidence="7 14" id="KW-1133">Transmembrane helix</keyword>
<comment type="caution">
    <text evidence="16">The sequence shown here is derived from an EMBL/GenBank/DDBJ whole genome shotgun (WGS) entry which is preliminary data.</text>
</comment>
<dbReference type="GO" id="GO:0030171">
    <property type="term" value="F:voltage-gated proton channel activity"/>
    <property type="evidence" value="ECO:0007669"/>
    <property type="project" value="InterPro"/>
</dbReference>
<dbReference type="PANTHER" id="PTHR46480">
    <property type="entry name" value="F20B24.22"/>
    <property type="match status" value="1"/>
</dbReference>
<feature type="domain" description="Ion transport" evidence="15">
    <location>
        <begin position="67"/>
        <end position="178"/>
    </location>
</feature>
<keyword evidence="5 14" id="KW-0812">Transmembrane</keyword>
<reference evidence="16 17" key="1">
    <citation type="submission" date="2018-04" db="EMBL/GenBank/DDBJ databases">
        <authorList>
            <person name="Zhang X."/>
            <person name="Yuan J."/>
            <person name="Li F."/>
            <person name="Xiang J."/>
        </authorList>
    </citation>
    <scope>NUCLEOTIDE SEQUENCE [LARGE SCALE GENOMIC DNA]</scope>
    <source>
        <tissue evidence="16">Muscle</tissue>
    </source>
</reference>
<gene>
    <name evidence="16" type="ORF">C7M84_018487</name>
</gene>
<keyword evidence="4" id="KW-1003">Cell membrane</keyword>
<keyword evidence="11" id="KW-0407">Ion channel</keyword>
<evidence type="ECO:0000313" key="17">
    <source>
        <dbReference type="Proteomes" id="UP000283509"/>
    </source>
</evidence>
<evidence type="ECO:0000256" key="6">
    <source>
        <dbReference type="ARBA" id="ARBA00022882"/>
    </source>
</evidence>
<dbReference type="GO" id="GO:0034702">
    <property type="term" value="C:monoatomic ion channel complex"/>
    <property type="evidence" value="ECO:0007669"/>
    <property type="project" value="UniProtKB-KW"/>
</dbReference>
<keyword evidence="17" id="KW-1185">Reference proteome</keyword>
<dbReference type="PANTHER" id="PTHR46480:SF1">
    <property type="entry name" value="VOLTAGE-GATED HYDROGEN CHANNEL 1"/>
    <property type="match status" value="1"/>
</dbReference>
<dbReference type="InterPro" id="IPR031846">
    <property type="entry name" value="Hvcn1"/>
</dbReference>
<feature type="transmembrane region" description="Helical" evidence="14">
    <location>
        <begin position="138"/>
        <end position="154"/>
    </location>
</feature>
<keyword evidence="9" id="KW-0406">Ion transport</keyword>
<comment type="subcellular location">
    <subcellularLocation>
        <location evidence="1">Cell membrane</location>
        <topology evidence="1">Multi-pass membrane protein</topology>
    </subcellularLocation>
</comment>
<evidence type="ECO:0000259" key="15">
    <source>
        <dbReference type="Pfam" id="PF00520"/>
    </source>
</evidence>
<evidence type="ECO:0000256" key="12">
    <source>
        <dbReference type="ARBA" id="ARBA00031989"/>
    </source>
</evidence>
<dbReference type="Gene3D" id="1.20.120.350">
    <property type="entry name" value="Voltage-gated potassium channels. Chain C"/>
    <property type="match status" value="1"/>
</dbReference>
<evidence type="ECO:0000313" key="16">
    <source>
        <dbReference type="EMBL" id="ROT63625.1"/>
    </source>
</evidence>
<accession>A0A423SHI0</accession>
<keyword evidence="6" id="KW-0851">Voltage-gated channel</keyword>
<dbReference type="Pfam" id="PF00520">
    <property type="entry name" value="Ion_trans"/>
    <property type="match status" value="1"/>
</dbReference>
<keyword evidence="3" id="KW-0813">Transport</keyword>
<organism evidence="16 17">
    <name type="scientific">Penaeus vannamei</name>
    <name type="common">Whiteleg shrimp</name>
    <name type="synonym">Litopenaeus vannamei</name>
    <dbReference type="NCBI Taxonomy" id="6689"/>
    <lineage>
        <taxon>Eukaryota</taxon>
        <taxon>Metazoa</taxon>
        <taxon>Ecdysozoa</taxon>
        <taxon>Arthropoda</taxon>
        <taxon>Crustacea</taxon>
        <taxon>Multicrustacea</taxon>
        <taxon>Malacostraca</taxon>
        <taxon>Eumalacostraca</taxon>
        <taxon>Eucarida</taxon>
        <taxon>Decapoda</taxon>
        <taxon>Dendrobranchiata</taxon>
        <taxon>Penaeoidea</taxon>
        <taxon>Penaeidae</taxon>
        <taxon>Penaeus</taxon>
    </lineage>
</organism>
<protein>
    <recommendedName>
        <fullName evidence="2">Voltage-gated hydrogen channel 1</fullName>
    </recommendedName>
    <alternativeName>
        <fullName evidence="12">Hydrogen voltage-gated channel 1</fullName>
    </alternativeName>
</protein>
<reference evidence="16 17" key="2">
    <citation type="submission" date="2019-01" db="EMBL/GenBank/DDBJ databases">
        <title>The decoding of complex shrimp genome reveals the adaptation for benthos swimmer, frequently molting mechanism and breeding impact on genome.</title>
        <authorList>
            <person name="Sun Y."/>
            <person name="Gao Y."/>
            <person name="Yu Y."/>
        </authorList>
    </citation>
    <scope>NUCLEOTIDE SEQUENCE [LARGE SCALE GENOMIC DNA]</scope>
    <source>
        <tissue evidence="16">Muscle</tissue>
    </source>
</reference>
<proteinExistence type="predicted"/>
<dbReference type="GO" id="GO:0005886">
    <property type="term" value="C:plasma membrane"/>
    <property type="evidence" value="ECO:0007669"/>
    <property type="project" value="UniProtKB-SubCell"/>
</dbReference>
<feature type="transmembrane region" description="Helical" evidence="14">
    <location>
        <begin position="102"/>
        <end position="126"/>
    </location>
</feature>